<feature type="non-terminal residue" evidence="2">
    <location>
        <position position="78"/>
    </location>
</feature>
<evidence type="ECO:0000313" key="3">
    <source>
        <dbReference type="Proteomes" id="UP001215598"/>
    </source>
</evidence>
<evidence type="ECO:0000259" key="1">
    <source>
        <dbReference type="Pfam" id="PF24764"/>
    </source>
</evidence>
<gene>
    <name evidence="2" type="ORF">B0H16DRAFT_1241115</name>
</gene>
<feature type="non-terminal residue" evidence="2">
    <location>
        <position position="1"/>
    </location>
</feature>
<feature type="domain" description="Integrase core" evidence="1">
    <location>
        <begin position="45"/>
        <end position="77"/>
    </location>
</feature>
<dbReference type="EMBL" id="JARKIB010000076">
    <property type="protein sequence ID" value="KAJ7747547.1"/>
    <property type="molecule type" value="Genomic_DNA"/>
</dbReference>
<dbReference type="InterPro" id="IPR058913">
    <property type="entry name" value="Integrase_dom_put"/>
</dbReference>
<protein>
    <recommendedName>
        <fullName evidence="1">Integrase core domain-containing protein</fullName>
    </recommendedName>
</protein>
<name>A0AAD7IQQ0_9AGAR</name>
<dbReference type="PANTHER" id="PTHR46791:SF5">
    <property type="entry name" value="CLR5 DOMAIN-CONTAINING PROTEIN-RELATED"/>
    <property type="match status" value="1"/>
</dbReference>
<dbReference type="PANTHER" id="PTHR46791">
    <property type="entry name" value="EXPRESSED PROTEIN"/>
    <property type="match status" value="1"/>
</dbReference>
<organism evidence="2 3">
    <name type="scientific">Mycena metata</name>
    <dbReference type="NCBI Taxonomy" id="1033252"/>
    <lineage>
        <taxon>Eukaryota</taxon>
        <taxon>Fungi</taxon>
        <taxon>Dikarya</taxon>
        <taxon>Basidiomycota</taxon>
        <taxon>Agaricomycotina</taxon>
        <taxon>Agaricomycetes</taxon>
        <taxon>Agaricomycetidae</taxon>
        <taxon>Agaricales</taxon>
        <taxon>Marasmiineae</taxon>
        <taxon>Mycenaceae</taxon>
        <taxon>Mycena</taxon>
    </lineage>
</organism>
<comment type="caution">
    <text evidence="2">The sequence shown here is derived from an EMBL/GenBank/DDBJ whole genome shotgun (WGS) entry which is preliminary data.</text>
</comment>
<sequence>GLRYLIGFLKTHGVKVQRERVRRFLLQIDGLGRVLRQHTIERREYVSPRPNSTWHMDGYHKLIKWGIIIIHGFFNGYD</sequence>
<dbReference type="Proteomes" id="UP001215598">
    <property type="component" value="Unassembled WGS sequence"/>
</dbReference>
<dbReference type="AlphaFoldDB" id="A0AAD7IQQ0"/>
<accession>A0AAD7IQQ0</accession>
<evidence type="ECO:0000313" key="2">
    <source>
        <dbReference type="EMBL" id="KAJ7747547.1"/>
    </source>
</evidence>
<reference evidence="2" key="1">
    <citation type="submission" date="2023-03" db="EMBL/GenBank/DDBJ databases">
        <title>Massive genome expansion in bonnet fungi (Mycena s.s.) driven by repeated elements and novel gene families across ecological guilds.</title>
        <authorList>
            <consortium name="Lawrence Berkeley National Laboratory"/>
            <person name="Harder C.B."/>
            <person name="Miyauchi S."/>
            <person name="Viragh M."/>
            <person name="Kuo A."/>
            <person name="Thoen E."/>
            <person name="Andreopoulos B."/>
            <person name="Lu D."/>
            <person name="Skrede I."/>
            <person name="Drula E."/>
            <person name="Henrissat B."/>
            <person name="Morin E."/>
            <person name="Kohler A."/>
            <person name="Barry K."/>
            <person name="LaButti K."/>
            <person name="Morin E."/>
            <person name="Salamov A."/>
            <person name="Lipzen A."/>
            <person name="Mereny Z."/>
            <person name="Hegedus B."/>
            <person name="Baldrian P."/>
            <person name="Stursova M."/>
            <person name="Weitz H."/>
            <person name="Taylor A."/>
            <person name="Grigoriev I.V."/>
            <person name="Nagy L.G."/>
            <person name="Martin F."/>
            <person name="Kauserud H."/>
        </authorList>
    </citation>
    <scope>NUCLEOTIDE SEQUENCE</scope>
    <source>
        <strain evidence="2">CBHHK182m</strain>
    </source>
</reference>
<dbReference type="Pfam" id="PF24764">
    <property type="entry name" value="rva_4"/>
    <property type="match status" value="1"/>
</dbReference>
<proteinExistence type="predicted"/>
<keyword evidence="3" id="KW-1185">Reference proteome</keyword>